<keyword evidence="1" id="KW-0805">Transcription regulation</keyword>
<dbReference type="InterPro" id="IPR046335">
    <property type="entry name" value="LacI/GalR-like_sensor"/>
</dbReference>
<dbReference type="PANTHER" id="PTHR30146">
    <property type="entry name" value="LACI-RELATED TRANSCRIPTIONAL REPRESSOR"/>
    <property type="match status" value="1"/>
</dbReference>
<dbReference type="InterPro" id="IPR010982">
    <property type="entry name" value="Lambda_DNA-bd_dom_sf"/>
</dbReference>
<dbReference type="PANTHER" id="PTHR30146:SF153">
    <property type="entry name" value="LACTOSE OPERON REPRESSOR"/>
    <property type="match status" value="1"/>
</dbReference>
<dbReference type="SMART" id="SM00354">
    <property type="entry name" value="HTH_LACI"/>
    <property type="match status" value="1"/>
</dbReference>
<dbReference type="Gene3D" id="3.40.50.2300">
    <property type="match status" value="2"/>
</dbReference>
<accession>A0A1H3QZI9</accession>
<evidence type="ECO:0000256" key="2">
    <source>
        <dbReference type="ARBA" id="ARBA00023125"/>
    </source>
</evidence>
<dbReference type="Pfam" id="PF00356">
    <property type="entry name" value="LacI"/>
    <property type="match status" value="1"/>
</dbReference>
<evidence type="ECO:0000256" key="3">
    <source>
        <dbReference type="ARBA" id="ARBA00023163"/>
    </source>
</evidence>
<dbReference type="STRING" id="137265.SAMN05421684_3323"/>
<dbReference type="EMBL" id="FNQB01000002">
    <property type="protein sequence ID" value="SDZ18770.1"/>
    <property type="molecule type" value="Genomic_DNA"/>
</dbReference>
<protein>
    <submittedName>
        <fullName evidence="5">Transcriptional regulator, LacI family</fullName>
    </submittedName>
</protein>
<dbReference type="CDD" id="cd01392">
    <property type="entry name" value="HTH_LacI"/>
    <property type="match status" value="1"/>
</dbReference>
<dbReference type="Gene3D" id="1.10.260.40">
    <property type="entry name" value="lambda repressor-like DNA-binding domains"/>
    <property type="match status" value="1"/>
</dbReference>
<name>A0A1H3QZI9_9ACTN</name>
<dbReference type="GO" id="GO:0000976">
    <property type="term" value="F:transcription cis-regulatory region binding"/>
    <property type="evidence" value="ECO:0007669"/>
    <property type="project" value="TreeGrafter"/>
</dbReference>
<reference evidence="6" key="1">
    <citation type="submission" date="2016-10" db="EMBL/GenBank/DDBJ databases">
        <authorList>
            <person name="Varghese N."/>
            <person name="Submissions S."/>
        </authorList>
    </citation>
    <scope>NUCLEOTIDE SEQUENCE [LARGE SCALE GENOMIC DNA]</scope>
    <source>
        <strain evidence="6">DSM 44718</strain>
    </source>
</reference>
<feature type="domain" description="HTH lacI-type" evidence="4">
    <location>
        <begin position="9"/>
        <end position="61"/>
    </location>
</feature>
<dbReference type="RefSeq" id="WP_204082759.1">
    <property type="nucleotide sequence ID" value="NZ_BOND01000008.1"/>
</dbReference>
<evidence type="ECO:0000256" key="1">
    <source>
        <dbReference type="ARBA" id="ARBA00023015"/>
    </source>
</evidence>
<dbReference type="InterPro" id="IPR000843">
    <property type="entry name" value="HTH_LacI"/>
</dbReference>
<keyword evidence="6" id="KW-1185">Reference proteome</keyword>
<dbReference type="InterPro" id="IPR028082">
    <property type="entry name" value="Peripla_BP_I"/>
</dbReference>
<evidence type="ECO:0000313" key="5">
    <source>
        <dbReference type="EMBL" id="SDZ18770.1"/>
    </source>
</evidence>
<dbReference type="GO" id="GO:0003700">
    <property type="term" value="F:DNA-binding transcription factor activity"/>
    <property type="evidence" value="ECO:0007669"/>
    <property type="project" value="TreeGrafter"/>
</dbReference>
<keyword evidence="2" id="KW-0238">DNA-binding</keyword>
<dbReference type="SUPFAM" id="SSF53822">
    <property type="entry name" value="Periplasmic binding protein-like I"/>
    <property type="match status" value="1"/>
</dbReference>
<keyword evidence="3" id="KW-0804">Transcription</keyword>
<evidence type="ECO:0000259" key="4">
    <source>
        <dbReference type="PROSITE" id="PS50932"/>
    </source>
</evidence>
<evidence type="ECO:0000313" key="6">
    <source>
        <dbReference type="Proteomes" id="UP000199632"/>
    </source>
</evidence>
<sequence>MVVEGERRATLAMVAESCGVSLPTVSKVLNGRADVASATRARVEEALRAHNYSPPGVRSRGTPAPVRTIELVFDDIISPYATEVLHGVTDGGDDLGVDVVVRRLPTLTESPPRTEAAWARRLTDAGRKGLIVVTSELTSRQLAAFDRAGLSLVVIDPVNLPRTDVVSVGATNWSGGLEATDHLIRLGHQRIAFIGGPIASSPSRARLHGYRAALENAGIRSDPALIRNGSFDFPSGLKLGGELLDSGDPPTAVFAASDPTAMGVFAAAVARGLKVPERLSIVGFDDTYLTVMSTPALTTVRQPLRDMGRVALRTLLRLIAGEPLDSHHVELATKLVIRESTAPPPG</sequence>
<dbReference type="PROSITE" id="PS50932">
    <property type="entry name" value="HTH_LACI_2"/>
    <property type="match status" value="1"/>
</dbReference>
<dbReference type="SUPFAM" id="SSF47413">
    <property type="entry name" value="lambda repressor-like DNA-binding domains"/>
    <property type="match status" value="1"/>
</dbReference>
<proteinExistence type="predicted"/>
<organism evidence="5 6">
    <name type="scientific">Asanoa ishikariensis</name>
    <dbReference type="NCBI Taxonomy" id="137265"/>
    <lineage>
        <taxon>Bacteria</taxon>
        <taxon>Bacillati</taxon>
        <taxon>Actinomycetota</taxon>
        <taxon>Actinomycetes</taxon>
        <taxon>Micromonosporales</taxon>
        <taxon>Micromonosporaceae</taxon>
        <taxon>Asanoa</taxon>
    </lineage>
</organism>
<dbReference type="Proteomes" id="UP000199632">
    <property type="component" value="Unassembled WGS sequence"/>
</dbReference>
<dbReference type="Pfam" id="PF13377">
    <property type="entry name" value="Peripla_BP_3"/>
    <property type="match status" value="1"/>
</dbReference>
<dbReference type="CDD" id="cd06296">
    <property type="entry name" value="PBP1_CatR-like"/>
    <property type="match status" value="1"/>
</dbReference>
<dbReference type="AlphaFoldDB" id="A0A1H3QZI9"/>
<gene>
    <name evidence="5" type="ORF">SAMN05421684_3323</name>
</gene>